<evidence type="ECO:0000256" key="2">
    <source>
        <dbReference type="ARBA" id="ARBA00007870"/>
    </source>
</evidence>
<comment type="caution">
    <text evidence="13">The sequence shown here is derived from an EMBL/GenBank/DDBJ whole genome shotgun (WGS) entry which is preliminary data.</text>
</comment>
<evidence type="ECO:0000256" key="4">
    <source>
        <dbReference type="ARBA" id="ARBA00019465"/>
    </source>
</evidence>
<dbReference type="Proteomes" id="UP001501321">
    <property type="component" value="Unassembled WGS sequence"/>
</dbReference>
<comment type="similarity">
    <text evidence="2 10">Belongs to the ketopantoate reductase family.</text>
</comment>
<evidence type="ECO:0000313" key="13">
    <source>
        <dbReference type="EMBL" id="GAA4500807.1"/>
    </source>
</evidence>
<dbReference type="PANTHER" id="PTHR43765:SF2">
    <property type="entry name" value="2-DEHYDROPANTOATE 2-REDUCTASE"/>
    <property type="match status" value="1"/>
</dbReference>
<keyword evidence="6 10" id="KW-0521">NADP</keyword>
<protein>
    <recommendedName>
        <fullName evidence="4 10">2-dehydropantoate 2-reductase</fullName>
        <ecNumber evidence="3 10">1.1.1.169</ecNumber>
    </recommendedName>
    <alternativeName>
        <fullName evidence="8 10">Ketopantoate reductase</fullName>
    </alternativeName>
</protein>
<evidence type="ECO:0000256" key="1">
    <source>
        <dbReference type="ARBA" id="ARBA00004994"/>
    </source>
</evidence>
<evidence type="ECO:0000256" key="9">
    <source>
        <dbReference type="ARBA" id="ARBA00048793"/>
    </source>
</evidence>
<keyword evidence="5 10" id="KW-0566">Pantothenate biosynthesis</keyword>
<evidence type="ECO:0000259" key="11">
    <source>
        <dbReference type="Pfam" id="PF02558"/>
    </source>
</evidence>
<reference evidence="14" key="1">
    <citation type="journal article" date="2019" name="Int. J. Syst. Evol. Microbiol.">
        <title>The Global Catalogue of Microorganisms (GCM) 10K type strain sequencing project: providing services to taxonomists for standard genome sequencing and annotation.</title>
        <authorList>
            <consortium name="The Broad Institute Genomics Platform"/>
            <consortium name="The Broad Institute Genome Sequencing Center for Infectious Disease"/>
            <person name="Wu L."/>
            <person name="Ma J."/>
        </authorList>
    </citation>
    <scope>NUCLEOTIDE SEQUENCE [LARGE SCALE GENOMIC DNA]</scope>
    <source>
        <strain evidence="14">JCM 32226</strain>
    </source>
</reference>
<dbReference type="Gene3D" id="3.40.50.720">
    <property type="entry name" value="NAD(P)-binding Rossmann-like Domain"/>
    <property type="match status" value="1"/>
</dbReference>
<gene>
    <name evidence="13" type="ORF">GCM10023095_23070</name>
</gene>
<feature type="domain" description="Ketopantoate reductase N-terminal" evidence="11">
    <location>
        <begin position="7"/>
        <end position="153"/>
    </location>
</feature>
<accession>A0ABP8QEC1</accession>
<name>A0ABP8QEC1_9GAMM</name>
<evidence type="ECO:0000256" key="8">
    <source>
        <dbReference type="ARBA" id="ARBA00032024"/>
    </source>
</evidence>
<keyword evidence="7 10" id="KW-0560">Oxidoreductase</keyword>
<dbReference type="SUPFAM" id="SSF51735">
    <property type="entry name" value="NAD(P)-binding Rossmann-fold domains"/>
    <property type="match status" value="1"/>
</dbReference>
<evidence type="ECO:0000256" key="7">
    <source>
        <dbReference type="ARBA" id="ARBA00023002"/>
    </source>
</evidence>
<dbReference type="PANTHER" id="PTHR43765">
    <property type="entry name" value="2-DEHYDROPANTOATE 2-REDUCTASE-RELATED"/>
    <property type="match status" value="1"/>
</dbReference>
<evidence type="ECO:0000256" key="10">
    <source>
        <dbReference type="RuleBase" id="RU362068"/>
    </source>
</evidence>
<dbReference type="NCBIfam" id="TIGR00745">
    <property type="entry name" value="apbA_panE"/>
    <property type="match status" value="1"/>
</dbReference>
<dbReference type="SUPFAM" id="SSF48179">
    <property type="entry name" value="6-phosphogluconate dehydrogenase C-terminal domain-like"/>
    <property type="match status" value="1"/>
</dbReference>
<dbReference type="RefSeq" id="WP_345013215.1">
    <property type="nucleotide sequence ID" value="NZ_BAABFC010000014.1"/>
</dbReference>
<evidence type="ECO:0000256" key="5">
    <source>
        <dbReference type="ARBA" id="ARBA00022655"/>
    </source>
</evidence>
<dbReference type="InterPro" id="IPR050838">
    <property type="entry name" value="Ketopantoate_reductase"/>
</dbReference>
<dbReference type="InterPro" id="IPR003710">
    <property type="entry name" value="ApbA"/>
</dbReference>
<comment type="function">
    <text evidence="10">Catalyzes the NADPH-dependent reduction of ketopantoate into pantoic acid.</text>
</comment>
<organism evidence="13 14">
    <name type="scientific">Pseudaeromonas paramecii</name>
    <dbReference type="NCBI Taxonomy" id="2138166"/>
    <lineage>
        <taxon>Bacteria</taxon>
        <taxon>Pseudomonadati</taxon>
        <taxon>Pseudomonadota</taxon>
        <taxon>Gammaproteobacteria</taxon>
        <taxon>Aeromonadales</taxon>
        <taxon>Aeromonadaceae</taxon>
        <taxon>Pseudaeromonas</taxon>
    </lineage>
</organism>
<dbReference type="Gene3D" id="1.10.1040.10">
    <property type="entry name" value="N-(1-d-carboxylethyl)-l-norvaline Dehydrogenase, domain 2"/>
    <property type="match status" value="1"/>
</dbReference>
<evidence type="ECO:0000256" key="6">
    <source>
        <dbReference type="ARBA" id="ARBA00022857"/>
    </source>
</evidence>
<sequence length="303" mass="33322">MESLRNWTILGCGAIGGMMAGLLSRAGHQVSLLRTDKEQVTLPIILRFEDLDGQIHQVEPDFLLPKDADNISLLLVTTKAYQVAPAMTPLIDRLPTHTPILLLHNGMGTEDWVKDHFPDNPLLIGITSNGALLVEPEHIRHTGPGETWIGAANPAAQACRPLVELLAQALPHAAWSEQIHRQQWTKLVINAVINPLTALNNIPNGELIAFQADIQTLCRELLPLLAQQGFSAPEKYWVDKVLQVASLTASNYSSMHQDLARGRPSEIDAMTGFLLAEARRLGLSLPAHQALYDKIKAKENSHE</sequence>
<evidence type="ECO:0000313" key="14">
    <source>
        <dbReference type="Proteomes" id="UP001501321"/>
    </source>
</evidence>
<dbReference type="EC" id="1.1.1.169" evidence="3 10"/>
<dbReference type="InterPro" id="IPR036291">
    <property type="entry name" value="NAD(P)-bd_dom_sf"/>
</dbReference>
<dbReference type="InterPro" id="IPR013332">
    <property type="entry name" value="KPR_N"/>
</dbReference>
<dbReference type="EMBL" id="BAABFC010000014">
    <property type="protein sequence ID" value="GAA4500807.1"/>
    <property type="molecule type" value="Genomic_DNA"/>
</dbReference>
<dbReference type="InterPro" id="IPR013752">
    <property type="entry name" value="KPA_reductase"/>
</dbReference>
<comment type="pathway">
    <text evidence="1 10">Cofactor biosynthesis; (R)-pantothenate biosynthesis; (R)-pantoate from 3-methyl-2-oxobutanoate: step 2/2.</text>
</comment>
<evidence type="ECO:0000256" key="3">
    <source>
        <dbReference type="ARBA" id="ARBA00013014"/>
    </source>
</evidence>
<evidence type="ECO:0000259" key="12">
    <source>
        <dbReference type="Pfam" id="PF08546"/>
    </source>
</evidence>
<dbReference type="Pfam" id="PF02558">
    <property type="entry name" value="ApbA"/>
    <property type="match status" value="1"/>
</dbReference>
<dbReference type="Pfam" id="PF08546">
    <property type="entry name" value="ApbA_C"/>
    <property type="match status" value="1"/>
</dbReference>
<keyword evidence="14" id="KW-1185">Reference proteome</keyword>
<dbReference type="InterPro" id="IPR013328">
    <property type="entry name" value="6PGD_dom2"/>
</dbReference>
<proteinExistence type="inferred from homology"/>
<feature type="domain" description="Ketopantoate reductase C-terminal" evidence="12">
    <location>
        <begin position="179"/>
        <end position="299"/>
    </location>
</feature>
<comment type="catalytic activity">
    <reaction evidence="9 10">
        <text>(R)-pantoate + NADP(+) = 2-dehydropantoate + NADPH + H(+)</text>
        <dbReference type="Rhea" id="RHEA:16233"/>
        <dbReference type="ChEBI" id="CHEBI:11561"/>
        <dbReference type="ChEBI" id="CHEBI:15378"/>
        <dbReference type="ChEBI" id="CHEBI:15980"/>
        <dbReference type="ChEBI" id="CHEBI:57783"/>
        <dbReference type="ChEBI" id="CHEBI:58349"/>
        <dbReference type="EC" id="1.1.1.169"/>
    </reaction>
</comment>
<dbReference type="InterPro" id="IPR008927">
    <property type="entry name" value="6-PGluconate_DH-like_C_sf"/>
</dbReference>